<evidence type="ECO:0000313" key="2">
    <source>
        <dbReference type="Proteomes" id="UP000247790"/>
    </source>
</evidence>
<dbReference type="Proteomes" id="UP000247790">
    <property type="component" value="Unassembled WGS sequence"/>
</dbReference>
<organism evidence="1 2">
    <name type="scientific">Paenibacillus barcinonensis</name>
    <dbReference type="NCBI Taxonomy" id="198119"/>
    <lineage>
        <taxon>Bacteria</taxon>
        <taxon>Bacillati</taxon>
        <taxon>Bacillota</taxon>
        <taxon>Bacilli</taxon>
        <taxon>Bacillales</taxon>
        <taxon>Paenibacillaceae</taxon>
        <taxon>Paenibacillus</taxon>
    </lineage>
</organism>
<dbReference type="EMBL" id="QJSW01000004">
    <property type="protein sequence ID" value="PYE50205.1"/>
    <property type="molecule type" value="Genomic_DNA"/>
</dbReference>
<proteinExistence type="predicted"/>
<name>A0A2V4VL97_PAEBA</name>
<gene>
    <name evidence="1" type="ORF">DFQ00_104163</name>
</gene>
<dbReference type="AlphaFoldDB" id="A0A2V4VL97"/>
<accession>A0A2V4VL97</accession>
<evidence type="ECO:0000313" key="1">
    <source>
        <dbReference type="EMBL" id="PYE50205.1"/>
    </source>
</evidence>
<reference evidence="1 2" key="1">
    <citation type="submission" date="2018-06" db="EMBL/GenBank/DDBJ databases">
        <title>Genomic Encyclopedia of Type Strains, Phase III (KMG-III): the genomes of soil and plant-associated and newly described type strains.</title>
        <authorList>
            <person name="Whitman W."/>
        </authorList>
    </citation>
    <scope>NUCLEOTIDE SEQUENCE [LARGE SCALE GENOMIC DNA]</scope>
    <source>
        <strain evidence="1 2">CECT 7022</strain>
    </source>
</reference>
<sequence length="181" mass="20920">MVQGAFPIPSFFVRCHINDVSIKVVLHYWTRYHHGKSVQRHTTCLQLMNLFAVLPRDGHLNCLTSTCIVDLGKPFVFGNRQLVCFQILHHFLGNRRVVHLILREGANLQCPAPLLPSQILAARRTFCQAFDAMAQVHGHIFRHVFQIRFWKNIGLIRIAIGLDQLLRRFSLMHLNACHPRN</sequence>
<protein>
    <submittedName>
        <fullName evidence="1">Uncharacterized protein</fullName>
    </submittedName>
</protein>
<comment type="caution">
    <text evidence="1">The sequence shown here is derived from an EMBL/GenBank/DDBJ whole genome shotgun (WGS) entry which is preliminary data.</text>
</comment>